<feature type="compositionally biased region" description="Polar residues" evidence="1">
    <location>
        <begin position="183"/>
        <end position="207"/>
    </location>
</feature>
<dbReference type="InterPro" id="IPR003959">
    <property type="entry name" value="ATPase_AAA_core"/>
</dbReference>
<dbReference type="SUPFAM" id="SSF52540">
    <property type="entry name" value="P-loop containing nucleoside triphosphate hydrolases"/>
    <property type="match status" value="1"/>
</dbReference>
<feature type="compositionally biased region" description="Polar residues" evidence="1">
    <location>
        <begin position="614"/>
        <end position="628"/>
    </location>
</feature>
<dbReference type="GO" id="GO:0016887">
    <property type="term" value="F:ATP hydrolysis activity"/>
    <property type="evidence" value="ECO:0007669"/>
    <property type="project" value="InterPro"/>
</dbReference>
<evidence type="ECO:0000256" key="1">
    <source>
        <dbReference type="SAM" id="MobiDB-lite"/>
    </source>
</evidence>
<dbReference type="PANTHER" id="PTHR23389">
    <property type="entry name" value="CHROMOSOME TRANSMISSION FIDELITY FACTOR 18"/>
    <property type="match status" value="1"/>
</dbReference>
<comment type="caution">
    <text evidence="3">The sequence shown here is derived from an EMBL/GenBank/DDBJ whole genome shotgun (WGS) entry which is preliminary data.</text>
</comment>
<keyword evidence="4" id="KW-1185">Reference proteome</keyword>
<dbReference type="GO" id="GO:0005634">
    <property type="term" value="C:nucleus"/>
    <property type="evidence" value="ECO:0007669"/>
    <property type="project" value="TreeGrafter"/>
</dbReference>
<organism evidence="3 4">
    <name type="scientific">Sclerotinia nivalis</name>
    <dbReference type="NCBI Taxonomy" id="352851"/>
    <lineage>
        <taxon>Eukaryota</taxon>
        <taxon>Fungi</taxon>
        <taxon>Dikarya</taxon>
        <taxon>Ascomycota</taxon>
        <taxon>Pezizomycotina</taxon>
        <taxon>Leotiomycetes</taxon>
        <taxon>Helotiales</taxon>
        <taxon>Sclerotiniaceae</taxon>
        <taxon>Sclerotinia</taxon>
    </lineage>
</organism>
<feature type="compositionally biased region" description="Acidic residues" evidence="1">
    <location>
        <begin position="651"/>
        <end position="667"/>
    </location>
</feature>
<name>A0A9X0DM33_9HELO</name>
<accession>A0A9X0DM33</accession>
<feature type="region of interest" description="Disordered" evidence="1">
    <location>
        <begin position="349"/>
        <end position="457"/>
    </location>
</feature>
<feature type="compositionally biased region" description="Polar residues" evidence="1">
    <location>
        <begin position="53"/>
        <end position="68"/>
    </location>
</feature>
<dbReference type="Proteomes" id="UP001152300">
    <property type="component" value="Unassembled WGS sequence"/>
</dbReference>
<feature type="region of interest" description="Disordered" evidence="1">
    <location>
        <begin position="528"/>
        <end position="547"/>
    </location>
</feature>
<dbReference type="EMBL" id="JAPEIS010000002">
    <property type="protein sequence ID" value="KAJ8068641.1"/>
    <property type="molecule type" value="Genomic_DNA"/>
</dbReference>
<evidence type="ECO:0000313" key="3">
    <source>
        <dbReference type="EMBL" id="KAJ8068641.1"/>
    </source>
</evidence>
<feature type="domain" description="ATPase AAA-type core" evidence="2">
    <location>
        <begin position="700"/>
        <end position="743"/>
    </location>
</feature>
<dbReference type="GO" id="GO:0005524">
    <property type="term" value="F:ATP binding"/>
    <property type="evidence" value="ECO:0007669"/>
    <property type="project" value="InterPro"/>
</dbReference>
<feature type="region of interest" description="Disordered" evidence="1">
    <location>
        <begin position="785"/>
        <end position="829"/>
    </location>
</feature>
<feature type="compositionally biased region" description="Basic and acidic residues" evidence="1">
    <location>
        <begin position="230"/>
        <end position="241"/>
    </location>
</feature>
<feature type="region of interest" description="Disordered" evidence="1">
    <location>
        <begin position="1292"/>
        <end position="1320"/>
    </location>
</feature>
<evidence type="ECO:0000313" key="4">
    <source>
        <dbReference type="Proteomes" id="UP001152300"/>
    </source>
</evidence>
<feature type="compositionally biased region" description="Polar residues" evidence="1">
    <location>
        <begin position="86"/>
        <end position="112"/>
    </location>
</feature>
<dbReference type="PANTHER" id="PTHR23389:SF21">
    <property type="entry name" value="ATPASE FAMILY AAA DOMAIN-CONTAINING PROTEIN 5"/>
    <property type="match status" value="1"/>
</dbReference>
<dbReference type="OrthoDB" id="9996895at2759"/>
<dbReference type="GO" id="GO:0003677">
    <property type="term" value="F:DNA binding"/>
    <property type="evidence" value="ECO:0007669"/>
    <property type="project" value="TreeGrafter"/>
</dbReference>
<sequence length="1320" mass="145684">MRMAVLVSKVMNPLQEEGQEKTVHPFFQKPLSMFSSENSLRVLNYGTEGVKTDQISEPTQAQSIQIQNGPEIEKAPKRGQRKSVRNVKSSIARNDATQQNGTSHSSEITNGEQADLLEVDPNNGRRKRRKTTSPEAEATTKVETEGPFTATTTTTPTKASKQLRTSKRKQATITKSKEAEVPTNETFSSHGISFNIKVSSPPENNSVEEPASEIKAFEEAKSSLESSADDSTKQTTDDTLRPKKVLQFNPKTGTIGSPPKKNVPPKKKGRAKKSAVDEEPNSKIIVIGYGGGQTPASEVGAKIENILKGIKISTSSTETILTDVKNIKEVTSRKGNGVDVVPWWKTAKKKAPVQEEVQEPSKAQQAEQGRSSLGRPPSPSKILSTFGRPRSNEVNQAPPVFGGFGAAPKTPKFPGAIEPAWPWSGMVHVRGEGDEEDSNTSSTSTLDGKSRSGKKGAKYQAVEIVKNEDIINTFTAELRIEEAINSIQDLHIDDFAPISPCLRVPSKHIESGPNLQRRVRRELVSKLQPVAHEESSDDEIQERDTKRSNIHPALTNVYNSIATSLSAFDKAECENQSWTQKYAPNSAEEVLQTGPEAFILKEWLQKLTVMSVESGSAESKVTKKSASSKGELPGKRKRKSKKLDGFVVSSGEEDNEMGEITEPEDGDLLGGSGLVKKTVVRSGDLIAKGSKDSKRLANAVVMSGPHGCGKSATVFAVAKELGFEVFEINPNSKRSGKEVMDKVGDMTRNHLVQRSKIDKIPTNANDDEERLSNAVAEDLKSGRQGTMNSFFTSKVPMKPKPVGKDVEPSATKPDVSKDTTAPKGPAKQQKQSLILLEEIDILYEEDRGFWQTVMLLIAQSKRPIIMTCNDEAVVPIAALSLHAIIRFNAVPTDLAVDYMLLVAANEGHVIRREAVKALYESRASDLRGSLTELEFWCQFAVGDRKAGMEWFYPRLPLGCDLDEHGEKYRVVSEDTYHTGMGWLSQDALESQRPYIDIEEETLHESWNGWGIDVGDWQRNLDISTWAKKIKDSANDRATERAALIMYDDFTEGMSAADCFSHFSFGADSQVIIDASHPKLSSKTREDYTLANQLLDVSPQAIYDETSINISLWMKSRAREVLQIRQHVEHGWEIHRELDGPTERQVQNLIRSQSCPDSNAITRRDLSLAFDPISEAEKAYVWSTGNLEASCFDRTMNLIILDVAPYVRSIVSYDARLQNDRVRLSNLLSQGGSTKAPKTKRMRTTRAAMSALEGGARSTTRKEKYFSQDINPYLVLRTGSQSWLDAVISLTSGTDEGSRRSSMQMSDGNMDTESGRDELID</sequence>
<proteinExistence type="predicted"/>
<protein>
    <recommendedName>
        <fullName evidence="2">ATPase AAA-type core domain-containing protein</fullName>
    </recommendedName>
</protein>
<dbReference type="Pfam" id="PF00004">
    <property type="entry name" value="AAA"/>
    <property type="match status" value="1"/>
</dbReference>
<dbReference type="InterPro" id="IPR027417">
    <property type="entry name" value="P-loop_NTPase"/>
</dbReference>
<feature type="compositionally biased region" description="Basic residues" evidence="1">
    <location>
        <begin position="263"/>
        <end position="273"/>
    </location>
</feature>
<feature type="region of interest" description="Disordered" evidence="1">
    <location>
        <begin position="53"/>
        <end position="278"/>
    </location>
</feature>
<dbReference type="Gene3D" id="3.40.50.300">
    <property type="entry name" value="P-loop containing nucleotide triphosphate hydrolases"/>
    <property type="match status" value="1"/>
</dbReference>
<feature type="compositionally biased region" description="Polar residues" evidence="1">
    <location>
        <begin position="1292"/>
        <end position="1311"/>
    </location>
</feature>
<reference evidence="3" key="1">
    <citation type="submission" date="2022-11" db="EMBL/GenBank/DDBJ databases">
        <title>Genome Resource of Sclerotinia nivalis Strain SnTB1, a Plant Pathogen Isolated from American Ginseng.</title>
        <authorList>
            <person name="Fan S."/>
        </authorList>
    </citation>
    <scope>NUCLEOTIDE SEQUENCE</scope>
    <source>
        <strain evidence="3">SnTB1</strain>
    </source>
</reference>
<feature type="region of interest" description="Disordered" evidence="1">
    <location>
        <begin position="614"/>
        <end position="672"/>
    </location>
</feature>
<evidence type="ECO:0000259" key="2">
    <source>
        <dbReference type="Pfam" id="PF00004"/>
    </source>
</evidence>
<gene>
    <name evidence="3" type="ORF">OCU04_002343</name>
</gene>